<evidence type="ECO:0000259" key="9">
    <source>
        <dbReference type="PROSITE" id="PS51352"/>
    </source>
</evidence>
<evidence type="ECO:0000256" key="2">
    <source>
        <dbReference type="ARBA" id="ARBA00004319"/>
    </source>
</evidence>
<dbReference type="Gene3D" id="3.40.30.10">
    <property type="entry name" value="Glutaredoxin"/>
    <property type="match status" value="2"/>
</dbReference>
<organism evidence="10 11">
    <name type="scientific">Cryoendolithus antarcticus</name>
    <dbReference type="NCBI Taxonomy" id="1507870"/>
    <lineage>
        <taxon>Eukaryota</taxon>
        <taxon>Fungi</taxon>
        <taxon>Dikarya</taxon>
        <taxon>Ascomycota</taxon>
        <taxon>Pezizomycotina</taxon>
        <taxon>Dothideomycetes</taxon>
        <taxon>Dothideomycetidae</taxon>
        <taxon>Cladosporiales</taxon>
        <taxon>Cladosporiaceae</taxon>
        <taxon>Cryoendolithus</taxon>
    </lineage>
</organism>
<dbReference type="Pfam" id="PF24541">
    <property type="entry name" value="Thioredox_PDIA6_C"/>
    <property type="match status" value="1"/>
</dbReference>
<feature type="region of interest" description="Disordered" evidence="7">
    <location>
        <begin position="523"/>
        <end position="555"/>
    </location>
</feature>
<dbReference type="GO" id="GO:0005788">
    <property type="term" value="C:endoplasmic reticulum lumen"/>
    <property type="evidence" value="ECO:0007669"/>
    <property type="project" value="UniProtKB-SubCell"/>
</dbReference>
<evidence type="ECO:0000256" key="7">
    <source>
        <dbReference type="SAM" id="MobiDB-lite"/>
    </source>
</evidence>
<comment type="caution">
    <text evidence="10">The sequence shown here is derived from an EMBL/GenBank/DDBJ whole genome shotgun (WGS) entry which is preliminary data.</text>
</comment>
<dbReference type="PROSITE" id="PS51352">
    <property type="entry name" value="THIOREDOXIN_2"/>
    <property type="match status" value="1"/>
</dbReference>
<feature type="compositionally biased region" description="Low complexity" evidence="7">
    <location>
        <begin position="270"/>
        <end position="294"/>
    </location>
</feature>
<dbReference type="SUPFAM" id="SSF52833">
    <property type="entry name" value="Thioredoxin-like"/>
    <property type="match status" value="2"/>
</dbReference>
<feature type="region of interest" description="Disordered" evidence="7">
    <location>
        <begin position="243"/>
        <end position="320"/>
    </location>
</feature>
<keyword evidence="5" id="KW-0413">Isomerase</keyword>
<dbReference type="EMBL" id="NAJO01000040">
    <property type="protein sequence ID" value="OQN99358.1"/>
    <property type="molecule type" value="Genomic_DNA"/>
</dbReference>
<dbReference type="GO" id="GO:0003756">
    <property type="term" value="F:protein disulfide isomerase activity"/>
    <property type="evidence" value="ECO:0007669"/>
    <property type="project" value="UniProtKB-EC"/>
</dbReference>
<feature type="region of interest" description="Disordered" evidence="7">
    <location>
        <begin position="477"/>
        <end position="496"/>
    </location>
</feature>
<keyword evidence="4" id="KW-1015">Disulfide bond</keyword>
<dbReference type="OrthoDB" id="10264505at2759"/>
<comment type="subcellular location">
    <subcellularLocation>
        <location evidence="2">Endoplasmic reticulum lumen</location>
    </subcellularLocation>
</comment>
<gene>
    <name evidence="10" type="ORF">B0A48_14335</name>
</gene>
<dbReference type="AlphaFoldDB" id="A0A1V8SJP3"/>
<dbReference type="PRINTS" id="PR00421">
    <property type="entry name" value="THIOREDOXIN"/>
</dbReference>
<reference evidence="11" key="1">
    <citation type="submission" date="2017-03" db="EMBL/GenBank/DDBJ databases">
        <title>Genomes of endolithic fungi from Antarctica.</title>
        <authorList>
            <person name="Coleine C."/>
            <person name="Masonjones S."/>
            <person name="Stajich J.E."/>
        </authorList>
    </citation>
    <scope>NUCLEOTIDE SEQUENCE [LARGE SCALE GENOMIC DNA]</scope>
    <source>
        <strain evidence="11">CCFEE 5527</strain>
    </source>
</reference>
<dbReference type="InterPro" id="IPR013766">
    <property type="entry name" value="Thioredoxin_domain"/>
</dbReference>
<dbReference type="PROSITE" id="PS00194">
    <property type="entry name" value="THIOREDOXIN_1"/>
    <property type="match status" value="1"/>
</dbReference>
<feature type="signal peptide" evidence="8">
    <location>
        <begin position="1"/>
        <end position="23"/>
    </location>
</feature>
<evidence type="ECO:0000313" key="10">
    <source>
        <dbReference type="EMBL" id="OQN99358.1"/>
    </source>
</evidence>
<evidence type="ECO:0000256" key="5">
    <source>
        <dbReference type="ARBA" id="ARBA00023235"/>
    </source>
</evidence>
<dbReference type="GO" id="GO:0015035">
    <property type="term" value="F:protein-disulfide reductase activity"/>
    <property type="evidence" value="ECO:0007669"/>
    <property type="project" value="TreeGrafter"/>
</dbReference>
<evidence type="ECO:0000256" key="1">
    <source>
        <dbReference type="ARBA" id="ARBA00001182"/>
    </source>
</evidence>
<feature type="compositionally biased region" description="Basic and acidic residues" evidence="7">
    <location>
        <begin position="545"/>
        <end position="555"/>
    </location>
</feature>
<evidence type="ECO:0000256" key="8">
    <source>
        <dbReference type="SAM" id="SignalP"/>
    </source>
</evidence>
<dbReference type="InterPro" id="IPR017937">
    <property type="entry name" value="Thioredoxin_CS"/>
</dbReference>
<dbReference type="STRING" id="1507870.A0A1V8SJP3"/>
<evidence type="ECO:0000256" key="4">
    <source>
        <dbReference type="ARBA" id="ARBA00023157"/>
    </source>
</evidence>
<sequence>MPSPMMLALTAAALLLCLPSTLAAGLYSKGSPVLQVSGTDYQSLIANSNHTSILEFYAPWCGHCKNLQPAYEKAAKSLAGLAKVAAVNCDDELNKPFCGGMDVKGFPTLKIVRPGKKAGKPAVEEYQGPRTAKGIVDAVIDKIPNHVTRLKDGEYETWVGESGVKAILFSDKGTVSALLKALAIDFLGSVKVAQIRDKETQIAAKMGVTKFPTFMILTSADAEPSIYSGELKKEPMVAFLSKVATPNPDPAPKKSKSKKASSTKKDSSRSSKASSSFSKASASHESAESASSAATQTTETLDDMNPPTESPEPIVEKQKPVALPDIAPPITSLPEGLSLQQKCLNTKSGTCILALMSEDMSQFDQGTGNDPTTEVVGALSEIHAKHEAAKRNLFPFYQLPSTNSQATALRTRLNLGRDIQLVAVNGKRGWYRHYISTDYSHNALETWIDEIRMGDGAKSRLPEGLIVPVEELPAAPVETKEPLASKPSSRGSMADQLKEQMPKGMDFEFEELDDEAYEKLMADASAKAAQPTAEAETGGEEPLVEEVKADGHDEL</sequence>
<dbReference type="PANTHER" id="PTHR45815">
    <property type="entry name" value="PROTEIN DISULFIDE-ISOMERASE A6"/>
    <property type="match status" value="1"/>
</dbReference>
<feature type="domain" description="Thioredoxin" evidence="9">
    <location>
        <begin position="5"/>
        <end position="145"/>
    </location>
</feature>
<dbReference type="CDD" id="cd03002">
    <property type="entry name" value="PDI_a_MPD1_like"/>
    <property type="match status" value="1"/>
</dbReference>
<dbReference type="InParanoid" id="A0A1V8SJP3"/>
<protein>
    <recommendedName>
        <fullName evidence="3">protein disulfide-isomerase</fullName>
        <ecNumber evidence="3">5.3.4.1</ecNumber>
    </recommendedName>
</protein>
<proteinExistence type="predicted"/>
<dbReference type="InterPro" id="IPR057305">
    <property type="entry name" value="Thioredox_PDIA6_C"/>
</dbReference>
<dbReference type="PANTHER" id="PTHR45815:SF3">
    <property type="entry name" value="PROTEIN DISULFIDE-ISOMERASE A6"/>
    <property type="match status" value="1"/>
</dbReference>
<evidence type="ECO:0000256" key="3">
    <source>
        <dbReference type="ARBA" id="ARBA00012723"/>
    </source>
</evidence>
<keyword evidence="8" id="KW-0732">Signal</keyword>
<dbReference type="EC" id="5.3.4.1" evidence="3"/>
<dbReference type="Pfam" id="PF00085">
    <property type="entry name" value="Thioredoxin"/>
    <property type="match status" value="1"/>
</dbReference>
<evidence type="ECO:0000256" key="6">
    <source>
        <dbReference type="ARBA" id="ARBA00023284"/>
    </source>
</evidence>
<feature type="chain" id="PRO_5012822450" description="protein disulfide-isomerase" evidence="8">
    <location>
        <begin position="24"/>
        <end position="555"/>
    </location>
</feature>
<name>A0A1V8SJP3_9PEZI</name>
<dbReference type="GO" id="GO:0034976">
    <property type="term" value="P:response to endoplasmic reticulum stress"/>
    <property type="evidence" value="ECO:0007669"/>
    <property type="project" value="TreeGrafter"/>
</dbReference>
<dbReference type="Proteomes" id="UP000192596">
    <property type="component" value="Unassembled WGS sequence"/>
</dbReference>
<comment type="catalytic activity">
    <reaction evidence="1">
        <text>Catalyzes the rearrangement of -S-S- bonds in proteins.</text>
        <dbReference type="EC" id="5.3.4.1"/>
    </reaction>
</comment>
<keyword evidence="11" id="KW-1185">Reference proteome</keyword>
<feature type="compositionally biased region" description="Basic residues" evidence="7">
    <location>
        <begin position="253"/>
        <end position="262"/>
    </location>
</feature>
<keyword evidence="6" id="KW-0676">Redox-active center</keyword>
<accession>A0A1V8SJP3</accession>
<dbReference type="InterPro" id="IPR036249">
    <property type="entry name" value="Thioredoxin-like_sf"/>
</dbReference>
<evidence type="ECO:0000313" key="11">
    <source>
        <dbReference type="Proteomes" id="UP000192596"/>
    </source>
</evidence>